<keyword evidence="7" id="KW-0012">Acyltransferase</keyword>
<evidence type="ECO:0000313" key="7">
    <source>
        <dbReference type="EMBL" id="QXM23982.1"/>
    </source>
</evidence>
<keyword evidence="3 5" id="KW-0808">Transferase</keyword>
<dbReference type="InterPro" id="IPR011278">
    <property type="entry name" value="2-MeCitrate/Citrate_synth_II"/>
</dbReference>
<dbReference type="GO" id="GO:0006099">
    <property type="term" value="P:tricarboxylic acid cycle"/>
    <property type="evidence" value="ECO:0007669"/>
    <property type="project" value="TreeGrafter"/>
</dbReference>
<sequence length="379" mass="42178">MNDVATQGVHKGLVGVVADVTAVSKVMPETNSLTYRGYPVQDLADQCRFEEVAYLLLEGELPTRRQLNAFRKAEAAERGISRALIRVLEEFPRKAHPMDAIRTAVSFMGMEDPEGRDTSVEATRRKALRLYAKIPTAIAAIARLRKGLRPIRPKPELGFAENIFHMFFGKVPEPAIVKAFDASMTLYAEHSFNASTFTARTVTSTQADIHAAVTAAIAALKGPLHGGANEAVMHMLKQVGTPARARGWIDDKLEHRALVMGFGHRVYRSGDSRVPTMAKYRDEVARLRGGEKWLEISRILAEEMLARKGIHPNLDFPAGPTYYMMGFEIDFFTPLFVASRITGWSAHVLEQMQDNRLIRPLSHYVGAAERKVVPLRARG</sequence>
<dbReference type="NCBIfam" id="TIGR01800">
    <property type="entry name" value="cit_synth_II"/>
    <property type="match status" value="1"/>
</dbReference>
<dbReference type="InterPro" id="IPR002020">
    <property type="entry name" value="Citrate_synthase"/>
</dbReference>
<comment type="similarity">
    <text evidence="2 5 6">Belongs to the citrate synthase family.</text>
</comment>
<evidence type="ECO:0000256" key="2">
    <source>
        <dbReference type="ARBA" id="ARBA00010566"/>
    </source>
</evidence>
<dbReference type="PANTHER" id="PTHR11739">
    <property type="entry name" value="CITRATE SYNTHASE"/>
    <property type="match status" value="1"/>
</dbReference>
<dbReference type="GO" id="GO:0036440">
    <property type="term" value="F:citrate synthase activity"/>
    <property type="evidence" value="ECO:0007669"/>
    <property type="project" value="UniProtKB-EC"/>
</dbReference>
<evidence type="ECO:0000256" key="1">
    <source>
        <dbReference type="ARBA" id="ARBA00005163"/>
    </source>
</evidence>
<evidence type="ECO:0000313" key="8">
    <source>
        <dbReference type="Proteomes" id="UP000694001"/>
    </source>
</evidence>
<dbReference type="GO" id="GO:0005975">
    <property type="term" value="P:carbohydrate metabolic process"/>
    <property type="evidence" value="ECO:0007669"/>
    <property type="project" value="TreeGrafter"/>
</dbReference>
<gene>
    <name evidence="7" type="ORF">KO353_11900</name>
</gene>
<evidence type="ECO:0000256" key="4">
    <source>
        <dbReference type="ARBA" id="ARBA00049288"/>
    </source>
</evidence>
<dbReference type="KEGG" id="elio:KO353_11900"/>
<dbReference type="InterPro" id="IPR024176">
    <property type="entry name" value="Citrate_synthase_bac-typ"/>
</dbReference>
<dbReference type="PANTHER" id="PTHR11739:SF4">
    <property type="entry name" value="CITRATE SYNTHASE, PEROXISOMAL"/>
    <property type="match status" value="1"/>
</dbReference>
<dbReference type="AlphaFoldDB" id="A0A975U152"/>
<proteinExistence type="inferred from homology"/>
<dbReference type="PROSITE" id="PS00480">
    <property type="entry name" value="CITRATE_SYNTHASE"/>
    <property type="match status" value="1"/>
</dbReference>
<dbReference type="EMBL" id="CP076448">
    <property type="protein sequence ID" value="QXM23982.1"/>
    <property type="molecule type" value="Genomic_DNA"/>
</dbReference>
<protein>
    <recommendedName>
        <fullName evidence="5">Citrate synthase</fullName>
    </recommendedName>
</protein>
<keyword evidence="8" id="KW-1185">Reference proteome</keyword>
<evidence type="ECO:0000256" key="5">
    <source>
        <dbReference type="PIRNR" id="PIRNR001369"/>
    </source>
</evidence>
<dbReference type="GO" id="GO:0005829">
    <property type="term" value="C:cytosol"/>
    <property type="evidence" value="ECO:0007669"/>
    <property type="project" value="TreeGrafter"/>
</dbReference>
<dbReference type="RefSeq" id="WP_218284925.1">
    <property type="nucleotide sequence ID" value="NZ_CP076448.1"/>
</dbReference>
<comment type="catalytic activity">
    <reaction evidence="4">
        <text>oxaloacetate + acetyl-CoA + H2O = citrate + CoA + H(+)</text>
        <dbReference type="Rhea" id="RHEA:16845"/>
        <dbReference type="ChEBI" id="CHEBI:15377"/>
        <dbReference type="ChEBI" id="CHEBI:15378"/>
        <dbReference type="ChEBI" id="CHEBI:16452"/>
        <dbReference type="ChEBI" id="CHEBI:16947"/>
        <dbReference type="ChEBI" id="CHEBI:57287"/>
        <dbReference type="ChEBI" id="CHEBI:57288"/>
        <dbReference type="EC" id="2.3.3.16"/>
    </reaction>
</comment>
<dbReference type="PIRSF" id="PIRSF001369">
    <property type="entry name" value="Citrate_synth"/>
    <property type="match status" value="1"/>
</dbReference>
<organism evidence="7 8">
    <name type="scientific">Elioraea tepida</name>
    <dbReference type="NCBI Taxonomy" id="2843330"/>
    <lineage>
        <taxon>Bacteria</taxon>
        <taxon>Pseudomonadati</taxon>
        <taxon>Pseudomonadota</taxon>
        <taxon>Alphaproteobacteria</taxon>
        <taxon>Acetobacterales</taxon>
        <taxon>Elioraeaceae</taxon>
        <taxon>Elioraea</taxon>
    </lineage>
</organism>
<dbReference type="InterPro" id="IPR019810">
    <property type="entry name" value="Citrate_synthase_AS"/>
</dbReference>
<dbReference type="NCBIfam" id="NF010636">
    <property type="entry name" value="PRK14033.1"/>
    <property type="match status" value="1"/>
</dbReference>
<evidence type="ECO:0000256" key="6">
    <source>
        <dbReference type="RuleBase" id="RU003406"/>
    </source>
</evidence>
<evidence type="ECO:0000256" key="3">
    <source>
        <dbReference type="ARBA" id="ARBA00022679"/>
    </source>
</evidence>
<dbReference type="Pfam" id="PF00285">
    <property type="entry name" value="Citrate_synt"/>
    <property type="match status" value="1"/>
</dbReference>
<comment type="pathway">
    <text evidence="1">Carbohydrate metabolism; tricarboxylic acid cycle.</text>
</comment>
<name>A0A975U152_9PROT</name>
<reference evidence="7" key="1">
    <citation type="submission" date="2021-06" db="EMBL/GenBank/DDBJ databases">
        <title>Elioraea tepida, sp. nov., a moderately thermophilic aerobic anoxygenic phototrophic bacterium isolated from an alkaline siliceous hot spring mat community in Yellowstone National Park, WY, USA.</title>
        <authorList>
            <person name="Saini M.K."/>
            <person name="Yoshida S."/>
            <person name="Sebastian A."/>
            <person name="Hirose S."/>
            <person name="Hara E."/>
            <person name="Tamaki H."/>
            <person name="Soulier N.T."/>
            <person name="Albert I."/>
            <person name="Hanada S."/>
            <person name="Bryant D.A."/>
            <person name="Tank M."/>
        </authorList>
    </citation>
    <scope>NUCLEOTIDE SEQUENCE</scope>
    <source>
        <strain evidence="7">MS-P2</strain>
    </source>
</reference>
<dbReference type="Proteomes" id="UP000694001">
    <property type="component" value="Chromosome"/>
</dbReference>
<accession>A0A975U152</accession>